<feature type="signal peptide" evidence="7">
    <location>
        <begin position="1"/>
        <end position="35"/>
    </location>
</feature>
<dbReference type="AlphaFoldDB" id="A0AB73IIB2"/>
<reference evidence="9" key="1">
    <citation type="submission" date="2023-07" db="EMBL/GenBank/DDBJ databases">
        <title>Sorghum-associated microbial communities from plants grown in Nebraska, USA.</title>
        <authorList>
            <person name="Schachtman D."/>
        </authorList>
    </citation>
    <scope>NUCLEOTIDE SEQUENCE</scope>
    <source>
        <strain evidence="9">DS1061</strain>
    </source>
</reference>
<dbReference type="SUPFAM" id="SSF53850">
    <property type="entry name" value="Periplasmic binding protein-like II"/>
    <property type="match status" value="1"/>
</dbReference>
<dbReference type="RefSeq" id="WP_392394986.1">
    <property type="nucleotide sequence ID" value="NZ_JAURTK010000007.1"/>
</dbReference>
<feature type="domain" description="Solute-binding protein family 3/N-terminal" evidence="8">
    <location>
        <begin position="49"/>
        <end position="264"/>
    </location>
</feature>
<dbReference type="PANTHER" id="PTHR30024:SF42">
    <property type="entry name" value="ALIPHATIC SULFONATES-BINDING PROTEIN-RELATED"/>
    <property type="match status" value="1"/>
</dbReference>
<dbReference type="GO" id="GO:0016020">
    <property type="term" value="C:membrane"/>
    <property type="evidence" value="ECO:0007669"/>
    <property type="project" value="InterPro"/>
</dbReference>
<evidence type="ECO:0000256" key="5">
    <source>
        <dbReference type="ARBA" id="ARBA00055538"/>
    </source>
</evidence>
<feature type="chain" id="PRO_5044504909" description="Putative aliphatic sulfonates-binding protein" evidence="7">
    <location>
        <begin position="36"/>
        <end position="333"/>
    </location>
</feature>
<organism evidence="9 10">
    <name type="scientific">Paraburkholderia caledonica</name>
    <dbReference type="NCBI Taxonomy" id="134536"/>
    <lineage>
        <taxon>Bacteria</taxon>
        <taxon>Pseudomonadati</taxon>
        <taxon>Pseudomonadota</taxon>
        <taxon>Betaproteobacteria</taxon>
        <taxon>Burkholderiales</taxon>
        <taxon>Burkholderiaceae</taxon>
        <taxon>Paraburkholderia</taxon>
    </lineage>
</organism>
<dbReference type="SMART" id="SM00062">
    <property type="entry name" value="PBPb"/>
    <property type="match status" value="1"/>
</dbReference>
<evidence type="ECO:0000256" key="3">
    <source>
        <dbReference type="ARBA" id="ARBA00022448"/>
    </source>
</evidence>
<evidence type="ECO:0000256" key="1">
    <source>
        <dbReference type="ARBA" id="ARBA00004418"/>
    </source>
</evidence>
<protein>
    <recommendedName>
        <fullName evidence="6">Putative aliphatic sulfonates-binding protein</fullName>
    </recommendedName>
</protein>
<evidence type="ECO:0000256" key="4">
    <source>
        <dbReference type="ARBA" id="ARBA00022729"/>
    </source>
</evidence>
<comment type="similarity">
    <text evidence="2">Belongs to the bacterial solute-binding protein SsuA/TauA family.</text>
</comment>
<dbReference type="InterPro" id="IPR001638">
    <property type="entry name" value="Solute-binding_3/MltF_N"/>
</dbReference>
<comment type="subcellular location">
    <subcellularLocation>
        <location evidence="1">Periplasm</location>
    </subcellularLocation>
</comment>
<name>A0AB73IIB2_9BURK</name>
<gene>
    <name evidence="9" type="ORF">J2793_005179</name>
</gene>
<dbReference type="Gene3D" id="3.40.190.10">
    <property type="entry name" value="Periplasmic binding protein-like II"/>
    <property type="match status" value="2"/>
</dbReference>
<dbReference type="NCBIfam" id="TIGR01728">
    <property type="entry name" value="SsuA_fam"/>
    <property type="match status" value="1"/>
</dbReference>
<dbReference type="Proteomes" id="UP001229486">
    <property type="component" value="Unassembled WGS sequence"/>
</dbReference>
<dbReference type="PROSITE" id="PS51318">
    <property type="entry name" value="TAT"/>
    <property type="match status" value="1"/>
</dbReference>
<comment type="function">
    <text evidence="5">Part of a binding-protein-dependent transport system for aliphatic sulfonates. Putative binding protein.</text>
</comment>
<keyword evidence="3" id="KW-0813">Transport</keyword>
<sequence>MATTTTRPNRRAFLKLSTGAAVAAAAAVAAPLALAQAPAPGAPARGPRALRIGNQKGYLNLLKGRGTLEKRLAPLNVSVSWTEFAAGPVQLEALNVGSIDFGDVGEAPPIFAQAAGAPLAYVAATVPRPQSEAVLVPPGSPIRSIADLKGKKIALNRGSNVHYFLVKLLRQHGLQYADVNVAFLAPADARAAFERASIDAWVIWDPFFAAAQKSLGARVLADASNVVGNRGYYFSSQSYAARNPDVIRIVIEEIEKVDQWGSLNKDQMSSELAQLWGLPKPVVDVVVARQQFGTERITRAILAEQQQIADAFLDLGLIPKHVDVLRAGPPNLA</sequence>
<evidence type="ECO:0000256" key="6">
    <source>
        <dbReference type="ARBA" id="ARBA00070228"/>
    </source>
</evidence>
<dbReference type="FunFam" id="3.40.190.10:FF:000050">
    <property type="entry name" value="Sulfonate ABC transporter substrate-binding protein"/>
    <property type="match status" value="1"/>
</dbReference>
<dbReference type="EMBL" id="JAURTK010000007">
    <property type="protein sequence ID" value="MDP9649711.1"/>
    <property type="molecule type" value="Genomic_DNA"/>
</dbReference>
<evidence type="ECO:0000256" key="2">
    <source>
        <dbReference type="ARBA" id="ARBA00010742"/>
    </source>
</evidence>
<evidence type="ECO:0000256" key="7">
    <source>
        <dbReference type="SAM" id="SignalP"/>
    </source>
</evidence>
<evidence type="ECO:0000313" key="9">
    <source>
        <dbReference type="EMBL" id="MDP9649711.1"/>
    </source>
</evidence>
<dbReference type="CDD" id="cd13557">
    <property type="entry name" value="PBP2_SsuA"/>
    <property type="match status" value="1"/>
</dbReference>
<dbReference type="InterPro" id="IPR010067">
    <property type="entry name" value="ABC_SsuA_sub-bd"/>
</dbReference>
<keyword evidence="4 7" id="KW-0732">Signal</keyword>
<proteinExistence type="inferred from homology"/>
<comment type="caution">
    <text evidence="9">The sequence shown here is derived from an EMBL/GenBank/DDBJ whole genome shotgun (WGS) entry which is preliminary data.</text>
</comment>
<accession>A0AB73IIB2</accession>
<evidence type="ECO:0000259" key="8">
    <source>
        <dbReference type="SMART" id="SM00062"/>
    </source>
</evidence>
<dbReference type="GO" id="GO:0042626">
    <property type="term" value="F:ATPase-coupled transmembrane transporter activity"/>
    <property type="evidence" value="ECO:0007669"/>
    <property type="project" value="InterPro"/>
</dbReference>
<dbReference type="InterPro" id="IPR015168">
    <property type="entry name" value="SsuA/THI5"/>
</dbReference>
<dbReference type="GO" id="GO:0042597">
    <property type="term" value="C:periplasmic space"/>
    <property type="evidence" value="ECO:0007669"/>
    <property type="project" value="UniProtKB-SubCell"/>
</dbReference>
<evidence type="ECO:0000313" key="10">
    <source>
        <dbReference type="Proteomes" id="UP001229486"/>
    </source>
</evidence>
<dbReference type="Pfam" id="PF09084">
    <property type="entry name" value="NMT1"/>
    <property type="match status" value="1"/>
</dbReference>
<dbReference type="PANTHER" id="PTHR30024">
    <property type="entry name" value="ALIPHATIC SULFONATES-BINDING PROTEIN-RELATED"/>
    <property type="match status" value="1"/>
</dbReference>
<dbReference type="InterPro" id="IPR006311">
    <property type="entry name" value="TAT_signal"/>
</dbReference>